<evidence type="ECO:0000256" key="1">
    <source>
        <dbReference type="SAM" id="Phobius"/>
    </source>
</evidence>
<keyword evidence="1" id="KW-0812">Transmembrane</keyword>
<keyword evidence="1" id="KW-0472">Membrane</keyword>
<dbReference type="EMBL" id="CP000780">
    <property type="protein sequence ID" value="ABS54986.1"/>
    <property type="molecule type" value="Genomic_DNA"/>
</dbReference>
<accession>A7I5H5</accession>
<evidence type="ECO:0000313" key="2">
    <source>
        <dbReference type="EMBL" id="ABS54986.1"/>
    </source>
</evidence>
<keyword evidence="3" id="KW-1185">Reference proteome</keyword>
<dbReference type="KEGG" id="mbn:Mboo_0468"/>
<dbReference type="HOGENOM" id="CLU_1536652_0_0_2"/>
<protein>
    <submittedName>
        <fullName evidence="2">Uncharacterized protein</fullName>
    </submittedName>
</protein>
<gene>
    <name evidence="2" type="ordered locus">Mboo_0468</name>
</gene>
<organism evidence="2 3">
    <name type="scientific">Methanoregula boonei (strain DSM 21154 / JCM 14090 / 6A8)</name>
    <dbReference type="NCBI Taxonomy" id="456442"/>
    <lineage>
        <taxon>Archaea</taxon>
        <taxon>Methanobacteriati</taxon>
        <taxon>Methanobacteriota</taxon>
        <taxon>Stenosarchaea group</taxon>
        <taxon>Methanomicrobia</taxon>
        <taxon>Methanomicrobiales</taxon>
        <taxon>Methanoregulaceae</taxon>
        <taxon>Methanoregula</taxon>
    </lineage>
</organism>
<evidence type="ECO:0000313" key="3">
    <source>
        <dbReference type="Proteomes" id="UP000002408"/>
    </source>
</evidence>
<dbReference type="AlphaFoldDB" id="A7I5H5"/>
<sequence>MRYITIIMATNSEYAIIFFFLALFVVLEFSLVIIPAMLNRSKIKRRYRQSEFDIPQVLERGASFEDRARIRSWYFDRNDSHWHTGTIPHAPPAPVHSGDRNLDSFALRPAPRQLSAEPGTVGITAKSPDRAISNAQAGVQQAGLDDLMWIDEISELNPLLSPVKNGSDVSEKKQ</sequence>
<dbReference type="Proteomes" id="UP000002408">
    <property type="component" value="Chromosome"/>
</dbReference>
<keyword evidence="1" id="KW-1133">Transmembrane helix</keyword>
<reference evidence="3" key="1">
    <citation type="journal article" date="2015" name="Microbiology">
        <title>Genome of Methanoregula boonei 6A8 reveals adaptations to oligotrophic peatland environments.</title>
        <authorList>
            <person name="Braeuer S."/>
            <person name="Cadillo-Quiroz H."/>
            <person name="Kyrpides N."/>
            <person name="Woyke T."/>
            <person name="Goodwin L."/>
            <person name="Detter C."/>
            <person name="Podell S."/>
            <person name="Yavitt J.B."/>
            <person name="Zinder S.H."/>
        </authorList>
    </citation>
    <scope>NUCLEOTIDE SEQUENCE [LARGE SCALE GENOMIC DNA]</scope>
    <source>
        <strain evidence="3">DSM 21154 / JCM 14090 / 6A8</strain>
    </source>
</reference>
<name>A7I5H5_METB6</name>
<feature type="transmembrane region" description="Helical" evidence="1">
    <location>
        <begin position="15"/>
        <end position="38"/>
    </location>
</feature>
<proteinExistence type="predicted"/>